<evidence type="ECO:0000256" key="9">
    <source>
        <dbReference type="PIRSR" id="PIRSR001134-2"/>
    </source>
</evidence>
<dbReference type="GO" id="GO:0005576">
    <property type="term" value="C:extracellular region"/>
    <property type="evidence" value="ECO:0007669"/>
    <property type="project" value="InterPro"/>
</dbReference>
<dbReference type="InterPro" id="IPR035070">
    <property type="entry name" value="Streptogrisin_prodomain"/>
</dbReference>
<dbReference type="AlphaFoldDB" id="A0A8J3C6L5"/>
<evidence type="ECO:0000259" key="11">
    <source>
        <dbReference type="Pfam" id="PF02983"/>
    </source>
</evidence>
<reference evidence="12" key="2">
    <citation type="submission" date="2020-09" db="EMBL/GenBank/DDBJ databases">
        <authorList>
            <person name="Sun Q."/>
            <person name="Zhou Y."/>
        </authorList>
    </citation>
    <scope>NUCLEOTIDE SEQUENCE</scope>
    <source>
        <strain evidence="12">CGMCC 4.5737</strain>
    </source>
</reference>
<feature type="disulfide bond" evidence="9">
    <location>
        <begin position="304"/>
        <end position="314"/>
    </location>
</feature>
<evidence type="ECO:0000256" key="2">
    <source>
        <dbReference type="ARBA" id="ARBA00022670"/>
    </source>
</evidence>
<feature type="transmembrane region" description="Helical" evidence="10">
    <location>
        <begin position="12"/>
        <end position="34"/>
    </location>
</feature>
<organism evidence="12 13">
    <name type="scientific">Longimycelium tulufanense</name>
    <dbReference type="NCBI Taxonomy" id="907463"/>
    <lineage>
        <taxon>Bacteria</taxon>
        <taxon>Bacillati</taxon>
        <taxon>Actinomycetota</taxon>
        <taxon>Actinomycetes</taxon>
        <taxon>Pseudonocardiales</taxon>
        <taxon>Pseudonocardiaceae</taxon>
        <taxon>Longimycelium</taxon>
    </lineage>
</organism>
<evidence type="ECO:0000256" key="4">
    <source>
        <dbReference type="ARBA" id="ARBA00022801"/>
    </source>
</evidence>
<comment type="similarity">
    <text evidence="1">Belongs to the peptidase S1 family.</text>
</comment>
<comment type="caution">
    <text evidence="12">The sequence shown here is derived from an EMBL/GenBank/DDBJ whole genome shotgun (WGS) entry which is preliminary data.</text>
</comment>
<dbReference type="CDD" id="cd21112">
    <property type="entry name" value="alphaLP-like"/>
    <property type="match status" value="1"/>
</dbReference>
<dbReference type="InterPro" id="IPR043504">
    <property type="entry name" value="Peptidase_S1_PA_chymotrypsin"/>
</dbReference>
<evidence type="ECO:0000256" key="8">
    <source>
        <dbReference type="PIRSR" id="PIRSR001134-1"/>
    </source>
</evidence>
<dbReference type="Proteomes" id="UP000637578">
    <property type="component" value="Unassembled WGS sequence"/>
</dbReference>
<dbReference type="InterPro" id="IPR009003">
    <property type="entry name" value="Peptidase_S1_PA"/>
</dbReference>
<accession>A0A8J3C6L5</accession>
<evidence type="ECO:0000256" key="3">
    <source>
        <dbReference type="ARBA" id="ARBA00022729"/>
    </source>
</evidence>
<feature type="domain" description="Peptidase S1A alpha-lytic prodomain" evidence="11">
    <location>
        <begin position="129"/>
        <end position="179"/>
    </location>
</feature>
<evidence type="ECO:0000256" key="7">
    <source>
        <dbReference type="ARBA" id="ARBA00023157"/>
    </source>
</evidence>
<name>A0A8J3C6L5_9PSEU</name>
<keyword evidence="10" id="KW-0812">Transmembrane</keyword>
<reference evidence="12" key="1">
    <citation type="journal article" date="2014" name="Int. J. Syst. Evol. Microbiol.">
        <title>Complete genome sequence of Corynebacterium casei LMG S-19264T (=DSM 44701T), isolated from a smear-ripened cheese.</title>
        <authorList>
            <consortium name="US DOE Joint Genome Institute (JGI-PGF)"/>
            <person name="Walter F."/>
            <person name="Albersmeier A."/>
            <person name="Kalinowski J."/>
            <person name="Ruckert C."/>
        </authorList>
    </citation>
    <scope>NUCLEOTIDE SEQUENCE</scope>
    <source>
        <strain evidence="12">CGMCC 4.5737</strain>
    </source>
</reference>
<keyword evidence="2 12" id="KW-0645">Protease</keyword>
<evidence type="ECO:0000313" key="12">
    <source>
        <dbReference type="EMBL" id="GGM41817.1"/>
    </source>
</evidence>
<sequence length="404" mass="40748">MAAGSTPRGRSIGSIAGAGVVATISSAVLALVGLPAAAAPATPALTGAQLAAVDYLSGQGLDRTTAVRRVLAEDAQTHQAGQLAARLGDRMAGAYLDGSGTLVVNVTDSGAADEVRRAGAIARTVANGITELNSAKAQLDRAGRGVPGASWFIDPGSDQVVLQVPEREGVTDLLSTAQQLAGKVRVERSTGMLSTMATSFVGGQQIEFTKSGTDYVCSAGFNATDSSGRSVMVTAGHCGQGVSEFRRNGTYLGAVQAASFPGHDYAYSTVDTGTWVPRGAVDRYNGTSVTVAGYSSAPVGSTVCKSGRTTGWTCGQIQAYDATVNYEGGSSVSGLVKASVCTEGGDSGGAWMAGNYAQGVTSGGSYFVVDGQKVCGEKAGKPNTAYYQPIGAALSAYGLTLTTS</sequence>
<keyword evidence="10" id="KW-0472">Membrane</keyword>
<keyword evidence="10" id="KW-1133">Transmembrane helix</keyword>
<keyword evidence="6" id="KW-0865">Zymogen</keyword>
<keyword evidence="7 9" id="KW-1015">Disulfide bond</keyword>
<dbReference type="EMBL" id="BMMK01000003">
    <property type="protein sequence ID" value="GGM41817.1"/>
    <property type="molecule type" value="Genomic_DNA"/>
</dbReference>
<feature type="disulfide bond" evidence="9">
    <location>
        <begin position="217"/>
        <end position="238"/>
    </location>
</feature>
<gene>
    <name evidence="12" type="ORF">GCM10012275_10970</name>
</gene>
<protein>
    <submittedName>
        <fullName evidence="12">Serine protease</fullName>
    </submittedName>
</protein>
<feature type="active site" description="Charge relay system" evidence="8">
    <location>
        <position position="347"/>
    </location>
</feature>
<evidence type="ECO:0000256" key="5">
    <source>
        <dbReference type="ARBA" id="ARBA00022825"/>
    </source>
</evidence>
<dbReference type="Gene3D" id="3.30.300.50">
    <property type="match status" value="1"/>
</dbReference>
<dbReference type="InterPro" id="IPR004236">
    <property type="entry name" value="Pept_S1_alpha_lytic"/>
</dbReference>
<dbReference type="Pfam" id="PF02983">
    <property type="entry name" value="Pro_Al_protease"/>
    <property type="match status" value="1"/>
</dbReference>
<dbReference type="Gene3D" id="2.40.10.10">
    <property type="entry name" value="Trypsin-like serine proteases"/>
    <property type="match status" value="2"/>
</dbReference>
<evidence type="ECO:0000256" key="1">
    <source>
        <dbReference type="ARBA" id="ARBA00007664"/>
    </source>
</evidence>
<feature type="disulfide bond" evidence="9">
    <location>
        <begin position="341"/>
        <end position="375"/>
    </location>
</feature>
<evidence type="ECO:0000256" key="10">
    <source>
        <dbReference type="SAM" id="Phobius"/>
    </source>
</evidence>
<dbReference type="PRINTS" id="PR00861">
    <property type="entry name" value="ALYTICPTASE"/>
</dbReference>
<keyword evidence="13" id="KW-1185">Reference proteome</keyword>
<dbReference type="RefSeq" id="WP_189054540.1">
    <property type="nucleotide sequence ID" value="NZ_BMMK01000003.1"/>
</dbReference>
<evidence type="ECO:0000256" key="6">
    <source>
        <dbReference type="ARBA" id="ARBA00023145"/>
    </source>
</evidence>
<dbReference type="GO" id="GO:0006508">
    <property type="term" value="P:proteolysis"/>
    <property type="evidence" value="ECO:0007669"/>
    <property type="project" value="UniProtKB-KW"/>
</dbReference>
<dbReference type="GO" id="GO:0004252">
    <property type="term" value="F:serine-type endopeptidase activity"/>
    <property type="evidence" value="ECO:0007669"/>
    <property type="project" value="InterPro"/>
</dbReference>
<dbReference type="PIRSF" id="PIRSF001134">
    <property type="entry name" value="Streptogrisin"/>
    <property type="match status" value="1"/>
</dbReference>
<feature type="active site" description="Charge relay system" evidence="8">
    <location>
        <position position="237"/>
    </location>
</feature>
<keyword evidence="5" id="KW-0720">Serine protease</keyword>
<evidence type="ECO:0000313" key="13">
    <source>
        <dbReference type="Proteomes" id="UP000637578"/>
    </source>
</evidence>
<feature type="active site" description="Charge relay system" evidence="8">
    <location>
        <position position="264"/>
    </location>
</feature>
<dbReference type="InterPro" id="IPR001316">
    <property type="entry name" value="Pept_S1A_streptogrisin"/>
</dbReference>
<proteinExistence type="inferred from homology"/>
<keyword evidence="4" id="KW-0378">Hydrolase</keyword>
<keyword evidence="3" id="KW-0732">Signal</keyword>
<dbReference type="SUPFAM" id="SSF50494">
    <property type="entry name" value="Trypsin-like serine proteases"/>
    <property type="match status" value="1"/>
</dbReference>